<sequence>MGAFVLPCGPTVARPSRAAAAVRRSPPHVPRPASRAGGGVAGASSRCRPTMLAGGGALPAAAALLLADDIYGEIALGGFAIIASGVVGALVTGWLVNRNYDVLEEEFRNRDAGEYED</sequence>
<feature type="region of interest" description="Disordered" evidence="1">
    <location>
        <begin position="17"/>
        <end position="42"/>
    </location>
</feature>
<evidence type="ECO:0000256" key="2">
    <source>
        <dbReference type="SAM" id="Phobius"/>
    </source>
</evidence>
<proteinExistence type="predicted"/>
<protein>
    <submittedName>
        <fullName evidence="3">Uncharacterized protein</fullName>
    </submittedName>
</protein>
<keyword evidence="2" id="KW-0812">Transmembrane</keyword>
<name>A0A1X6NIV3_PORUM</name>
<accession>A0A1X6NIV3</accession>
<keyword evidence="4" id="KW-1185">Reference proteome</keyword>
<evidence type="ECO:0000313" key="3">
    <source>
        <dbReference type="EMBL" id="OSX68470.1"/>
    </source>
</evidence>
<feature type="transmembrane region" description="Helical" evidence="2">
    <location>
        <begin position="74"/>
        <end position="96"/>
    </location>
</feature>
<dbReference type="EMBL" id="KV920506">
    <property type="protein sequence ID" value="OSX68470.1"/>
    <property type="molecule type" value="Genomic_DNA"/>
</dbReference>
<reference evidence="3 4" key="1">
    <citation type="submission" date="2017-03" db="EMBL/GenBank/DDBJ databases">
        <title>WGS assembly of Porphyra umbilicalis.</title>
        <authorList>
            <person name="Brawley S.H."/>
            <person name="Blouin N.A."/>
            <person name="Ficko-Blean E."/>
            <person name="Wheeler G.L."/>
            <person name="Lohr M."/>
            <person name="Goodson H.V."/>
            <person name="Jenkins J.W."/>
            <person name="Blaby-Haas C.E."/>
            <person name="Helliwell K.E."/>
            <person name="Chan C."/>
            <person name="Marriage T."/>
            <person name="Bhattacharya D."/>
            <person name="Klein A.S."/>
            <person name="Badis Y."/>
            <person name="Brodie J."/>
            <person name="Cao Y."/>
            <person name="Collen J."/>
            <person name="Dittami S.M."/>
            <person name="Gachon C.M."/>
            <person name="Green B.R."/>
            <person name="Karpowicz S."/>
            <person name="Kim J.W."/>
            <person name="Kudahl U."/>
            <person name="Lin S."/>
            <person name="Michel G."/>
            <person name="Mittag M."/>
            <person name="Olson B.J."/>
            <person name="Pangilinan J."/>
            <person name="Peng Y."/>
            <person name="Qiu H."/>
            <person name="Shu S."/>
            <person name="Singer J.T."/>
            <person name="Smith A.G."/>
            <person name="Sprecher B.N."/>
            <person name="Wagner V."/>
            <person name="Wang W."/>
            <person name="Wang Z.-Y."/>
            <person name="Yan J."/>
            <person name="Yarish C."/>
            <person name="Zoeuner-Riek S."/>
            <person name="Zhuang Y."/>
            <person name="Zou Y."/>
            <person name="Lindquist E.A."/>
            <person name="Grimwood J."/>
            <person name="Barry K."/>
            <person name="Rokhsar D.S."/>
            <person name="Schmutz J."/>
            <person name="Stiller J.W."/>
            <person name="Grossman A.R."/>
            <person name="Prochnik S.E."/>
        </authorList>
    </citation>
    <scope>NUCLEOTIDE SEQUENCE [LARGE SCALE GENOMIC DNA]</scope>
    <source>
        <strain evidence="3">4086291</strain>
    </source>
</reference>
<gene>
    <name evidence="3" type="ORF">BU14_2740s0001</name>
</gene>
<dbReference type="AlphaFoldDB" id="A0A1X6NIV3"/>
<dbReference type="Proteomes" id="UP000218209">
    <property type="component" value="Unassembled WGS sequence"/>
</dbReference>
<keyword evidence="2" id="KW-0472">Membrane</keyword>
<evidence type="ECO:0000256" key="1">
    <source>
        <dbReference type="SAM" id="MobiDB-lite"/>
    </source>
</evidence>
<evidence type="ECO:0000313" key="4">
    <source>
        <dbReference type="Proteomes" id="UP000218209"/>
    </source>
</evidence>
<organism evidence="3 4">
    <name type="scientific">Porphyra umbilicalis</name>
    <name type="common">Purple laver</name>
    <name type="synonym">Red alga</name>
    <dbReference type="NCBI Taxonomy" id="2786"/>
    <lineage>
        <taxon>Eukaryota</taxon>
        <taxon>Rhodophyta</taxon>
        <taxon>Bangiophyceae</taxon>
        <taxon>Bangiales</taxon>
        <taxon>Bangiaceae</taxon>
        <taxon>Porphyra</taxon>
    </lineage>
</organism>
<keyword evidence="2" id="KW-1133">Transmembrane helix</keyword>